<evidence type="ECO:0000313" key="2">
    <source>
        <dbReference type="Proteomes" id="UP000539957"/>
    </source>
</evidence>
<sequence length="71" mass="8154">MNQTHVIERAFQIADENRACLKISDLHEALAREGYTITDLMHLQGWSIREQLRTRMRTRGATSARLQTATA</sequence>
<proteinExistence type="predicted"/>
<evidence type="ECO:0000313" key="1">
    <source>
        <dbReference type="EMBL" id="MBB4797441.1"/>
    </source>
</evidence>
<dbReference type="EMBL" id="JACHKY010000002">
    <property type="protein sequence ID" value="MBB4797441.1"/>
    <property type="molecule type" value="Genomic_DNA"/>
</dbReference>
<organism evidence="1 2">
    <name type="scientific">Brevundimonas bullata</name>
    <dbReference type="NCBI Taxonomy" id="13160"/>
    <lineage>
        <taxon>Bacteria</taxon>
        <taxon>Pseudomonadati</taxon>
        <taxon>Pseudomonadota</taxon>
        <taxon>Alphaproteobacteria</taxon>
        <taxon>Caulobacterales</taxon>
        <taxon>Caulobacteraceae</taxon>
        <taxon>Brevundimonas</taxon>
    </lineage>
</organism>
<dbReference type="RefSeq" id="WP_184268051.1">
    <property type="nucleotide sequence ID" value="NZ_JACHKY010000002.1"/>
</dbReference>
<comment type="caution">
    <text evidence="1">The sequence shown here is derived from an EMBL/GenBank/DDBJ whole genome shotgun (WGS) entry which is preliminary data.</text>
</comment>
<protein>
    <submittedName>
        <fullName evidence="1">Uncharacterized protein</fullName>
    </submittedName>
</protein>
<gene>
    <name evidence="1" type="ORF">HNP32_001165</name>
</gene>
<dbReference type="Proteomes" id="UP000539957">
    <property type="component" value="Unassembled WGS sequence"/>
</dbReference>
<dbReference type="AlphaFoldDB" id="A0A7W7IN78"/>
<keyword evidence="2" id="KW-1185">Reference proteome</keyword>
<accession>A0A7W7IN78</accession>
<reference evidence="1 2" key="1">
    <citation type="submission" date="2020-08" db="EMBL/GenBank/DDBJ databases">
        <title>Functional genomics of gut bacteria from endangered species of beetles.</title>
        <authorList>
            <person name="Carlos-Shanley C."/>
        </authorList>
    </citation>
    <scope>NUCLEOTIDE SEQUENCE [LARGE SCALE GENOMIC DNA]</scope>
    <source>
        <strain evidence="1 2">S00123</strain>
    </source>
</reference>
<name>A0A7W7IN78_9CAUL</name>